<dbReference type="GeneID" id="35590814"/>
<protein>
    <submittedName>
        <fullName evidence="2">Uncharacterized protein</fullName>
    </submittedName>
</protein>
<feature type="compositionally biased region" description="Polar residues" evidence="1">
    <location>
        <begin position="1"/>
        <end position="13"/>
    </location>
</feature>
<evidence type="ECO:0000313" key="2">
    <source>
        <dbReference type="EMBL" id="AUV80577.1"/>
    </source>
</evidence>
<keyword evidence="3" id="KW-1185">Reference proteome</keyword>
<sequence length="75" mass="8580">MDFQSKTGSQDASTDSDKSSAIKLDRETLRRVDHALNGTIDVDLSKLDPDDKLTLLIERYNRKMRELNNLKAQDQ</sequence>
<evidence type="ECO:0000313" key="3">
    <source>
        <dbReference type="Proteomes" id="UP000236584"/>
    </source>
</evidence>
<gene>
    <name evidence="2" type="ORF">C2R22_01955</name>
</gene>
<dbReference type="KEGG" id="srub:C2R22_01955"/>
<accession>A0A2I8VF72</accession>
<dbReference type="RefSeq" id="WP_103424085.1">
    <property type="nucleotide sequence ID" value="NZ_CP026309.1"/>
</dbReference>
<name>A0A2I8VF72_9EURY</name>
<organism evidence="2 3">
    <name type="scientific">Salinigranum rubrum</name>
    <dbReference type="NCBI Taxonomy" id="755307"/>
    <lineage>
        <taxon>Archaea</taxon>
        <taxon>Methanobacteriati</taxon>
        <taxon>Methanobacteriota</taxon>
        <taxon>Stenosarchaea group</taxon>
        <taxon>Halobacteria</taxon>
        <taxon>Halobacteriales</taxon>
        <taxon>Haloferacaceae</taxon>
        <taxon>Salinigranum</taxon>
    </lineage>
</organism>
<dbReference type="Proteomes" id="UP000236584">
    <property type="component" value="Chromosome"/>
</dbReference>
<dbReference type="EMBL" id="CP026309">
    <property type="protein sequence ID" value="AUV80577.1"/>
    <property type="molecule type" value="Genomic_DNA"/>
</dbReference>
<proteinExistence type="predicted"/>
<feature type="region of interest" description="Disordered" evidence="1">
    <location>
        <begin position="1"/>
        <end position="23"/>
    </location>
</feature>
<dbReference type="AlphaFoldDB" id="A0A2I8VF72"/>
<evidence type="ECO:0000256" key="1">
    <source>
        <dbReference type="SAM" id="MobiDB-lite"/>
    </source>
</evidence>
<reference evidence="2 3" key="1">
    <citation type="submission" date="2018-01" db="EMBL/GenBank/DDBJ databases">
        <title>Complete genome sequence of Salinigranum rubrum GX10T, an extremely halophilic archaeon isolated from a marine solar saltern.</title>
        <authorList>
            <person name="Han S."/>
        </authorList>
    </citation>
    <scope>NUCLEOTIDE SEQUENCE [LARGE SCALE GENOMIC DNA]</scope>
    <source>
        <strain evidence="2 3">GX10</strain>
    </source>
</reference>